<organism evidence="1 2">
    <name type="scientific">Clonostachys rosea f. rosea IK726</name>
    <dbReference type="NCBI Taxonomy" id="1349383"/>
    <lineage>
        <taxon>Eukaryota</taxon>
        <taxon>Fungi</taxon>
        <taxon>Dikarya</taxon>
        <taxon>Ascomycota</taxon>
        <taxon>Pezizomycotina</taxon>
        <taxon>Sordariomycetes</taxon>
        <taxon>Hypocreomycetidae</taxon>
        <taxon>Hypocreales</taxon>
        <taxon>Bionectriaceae</taxon>
        <taxon>Clonostachys</taxon>
    </lineage>
</organism>
<sequence>MGFIYENSACTIAATWARDGSEGCFISREPSSINLPIIKLLSQGRQLVDHHILEIDNYLDDVYWECDELIASEYFLKGIPDELWDLTTLHQDTTLEGHHSLDFDDESKLRQAWSAPVGQYSDCEFSRNSDKFKALAGLANKMRDAAGDQYVARLWRKDLHRQSCWVPDIDSRFRFDRYTATTYVAPTWSWANAEGPVMYDLRYIAREEESLSLSEMTDVIIQSDDRLNTHSFT</sequence>
<feature type="non-terminal residue" evidence="1">
    <location>
        <position position="233"/>
    </location>
</feature>
<protein>
    <submittedName>
        <fullName evidence="1">Uncharacterized protein</fullName>
    </submittedName>
</protein>
<reference evidence="1" key="1">
    <citation type="submission" date="2020-04" db="EMBL/GenBank/DDBJ databases">
        <authorList>
            <person name="Broberg M."/>
        </authorList>
    </citation>
    <scope>NUCLEOTIDE SEQUENCE</scope>
</reference>
<accession>A0ACA9UUQ4</accession>
<evidence type="ECO:0000313" key="1">
    <source>
        <dbReference type="EMBL" id="CAG9956991.1"/>
    </source>
</evidence>
<name>A0ACA9UUQ4_BIOOC</name>
<comment type="caution">
    <text evidence="1">The sequence shown here is derived from an EMBL/GenBank/DDBJ whole genome shotgun (WGS) entry which is preliminary data.</text>
</comment>
<keyword evidence="2" id="KW-1185">Reference proteome</keyword>
<reference evidence="1" key="2">
    <citation type="submission" date="2021-10" db="EMBL/GenBank/DDBJ databases">
        <authorList>
            <person name="Piombo E."/>
        </authorList>
    </citation>
    <scope>NUCLEOTIDE SEQUENCE</scope>
</reference>
<gene>
    <name evidence="1" type="ORF">CRV2_00015549</name>
</gene>
<evidence type="ECO:0000313" key="2">
    <source>
        <dbReference type="Proteomes" id="UP000836387"/>
    </source>
</evidence>
<proteinExistence type="predicted"/>
<dbReference type="EMBL" id="CADEHS020000646">
    <property type="protein sequence ID" value="CAG9956991.1"/>
    <property type="molecule type" value="Genomic_DNA"/>
</dbReference>
<dbReference type="Proteomes" id="UP000836387">
    <property type="component" value="Unassembled WGS sequence"/>
</dbReference>